<organism evidence="3">
    <name type="scientific">Tanacetum cinerariifolium</name>
    <name type="common">Dalmatian daisy</name>
    <name type="synonym">Chrysanthemum cinerariifolium</name>
    <dbReference type="NCBI Taxonomy" id="118510"/>
    <lineage>
        <taxon>Eukaryota</taxon>
        <taxon>Viridiplantae</taxon>
        <taxon>Streptophyta</taxon>
        <taxon>Embryophyta</taxon>
        <taxon>Tracheophyta</taxon>
        <taxon>Spermatophyta</taxon>
        <taxon>Magnoliopsida</taxon>
        <taxon>eudicotyledons</taxon>
        <taxon>Gunneridae</taxon>
        <taxon>Pentapetalae</taxon>
        <taxon>asterids</taxon>
        <taxon>campanulids</taxon>
        <taxon>Asterales</taxon>
        <taxon>Asteraceae</taxon>
        <taxon>Asteroideae</taxon>
        <taxon>Anthemideae</taxon>
        <taxon>Anthemidinae</taxon>
        <taxon>Tanacetum</taxon>
    </lineage>
</organism>
<accession>A0A6L2MRE1</accession>
<comment type="caution">
    <text evidence="3">The sequence shown here is derived from an EMBL/GenBank/DDBJ whole genome shotgun (WGS) entry which is preliminary data.</text>
</comment>
<feature type="compositionally biased region" description="Basic and acidic residues" evidence="1">
    <location>
        <begin position="400"/>
        <end position="422"/>
    </location>
</feature>
<dbReference type="PANTHER" id="PTHR42648:SF32">
    <property type="entry name" value="RIBONUCLEASE H-LIKE DOMAIN, GAG-PRE-INTEGRASE DOMAIN PROTEIN-RELATED"/>
    <property type="match status" value="1"/>
</dbReference>
<dbReference type="EMBL" id="BKCJ010007302">
    <property type="protein sequence ID" value="GEU76546.1"/>
    <property type="molecule type" value="Genomic_DNA"/>
</dbReference>
<evidence type="ECO:0000259" key="2">
    <source>
        <dbReference type="Pfam" id="PF13976"/>
    </source>
</evidence>
<sequence>MDKDSAYMVAASKVPMLKPDEYELWRMRIQMVNYSLWDVIENGNAPPITQVVKEEFVNESKVSEPTVKKPIVETSEAKASTDKPKVERKNFSPPLIEDWISNGEDEAESKPKIEKKIIKPSFAKIAFVKSKKQVKSPRKTIVKQIIKKLIEDMLPLEVTLKEGKSQAENSVLFNDTECTVLSPNFKLTDESQVLLRVLRKNNMCSVDLKNIVPKGLTCLFAKAACDESKLWHRRLVHLNFKTVNNLVKGNLVRARTSQQNRVAEKRNRTNIKAIRTMLADSKLPTTFWAEAVNTACYVQNRVLAVKPYNKTPYELFHGRTPALSFMRPFGCPLIILNTKDHLGNQSNDNVGTKVCDDASKARMETIPDKDYILLPLWTADPLISQESKSSQNDGFQPSRDNGKKVDEDTRQENECKDQDKQDNVNITNNVNVVGTNKVNVVGANTSNELPFDPEMPALEDINTFNFLSDYKDDDEETDMNNMDTTIQEHRFVTTINQRTSHKDLQNYLFACFSSQKEPKMVIHALKDPNWIEAMQEDLLQFKLQEVWNLVDLPYGKRAIGTKWVFRNKKDERGLQVKQKKNGIFISQDKYVAEILKKYGFSEVKNASTPILKDVYGEEVDCKKQNVVANSTTEVEYVAASSCCGQATVKAKTLNGERQLQALVDGKKVIITESTIRRDLQLEDVEMDDSLERAATTATSLDADQDRGNISKTQSKATPNEPGSQGTILGGGLRCQEATGDTAAQTKVLDLETTNTTQAMEIESLKRRVKKLERINRSKTYGLKRLYKVRLSTRVESFEDEEVSDVDEVNAVSTATTTTATIDDITLAKALVEIKSAKPKTTTASSRPKLKGLLYIIKSKHLHYQFLHNNHHRLQAEEQDELIDTEKAKLFMEFSEKRRKFSAAKRAEEKRNKSPTFKQAIIS</sequence>
<dbReference type="InterPro" id="IPR036397">
    <property type="entry name" value="RNaseH_sf"/>
</dbReference>
<feature type="region of interest" description="Disordered" evidence="1">
    <location>
        <begin position="386"/>
        <end position="423"/>
    </location>
</feature>
<dbReference type="SUPFAM" id="SSF53098">
    <property type="entry name" value="Ribonuclease H-like"/>
    <property type="match status" value="1"/>
</dbReference>
<proteinExistence type="predicted"/>
<dbReference type="InterPro" id="IPR039537">
    <property type="entry name" value="Retrotran_Ty1/copia-like"/>
</dbReference>
<feature type="compositionally biased region" description="Polar residues" evidence="1">
    <location>
        <begin position="709"/>
        <end position="726"/>
    </location>
</feature>
<dbReference type="PANTHER" id="PTHR42648">
    <property type="entry name" value="TRANSPOSASE, PUTATIVE-RELATED"/>
    <property type="match status" value="1"/>
</dbReference>
<feature type="compositionally biased region" description="Polar residues" evidence="1">
    <location>
        <begin position="386"/>
        <end position="399"/>
    </location>
</feature>
<dbReference type="Pfam" id="PF13976">
    <property type="entry name" value="gag_pre-integrs"/>
    <property type="match status" value="1"/>
</dbReference>
<feature type="region of interest" description="Disordered" evidence="1">
    <location>
        <begin position="696"/>
        <end position="730"/>
    </location>
</feature>
<name>A0A6L2MRE1_TANCI</name>
<feature type="domain" description="GAG-pre-integrase" evidence="2">
    <location>
        <begin position="208"/>
        <end position="258"/>
    </location>
</feature>
<protein>
    <submittedName>
        <fullName evidence="3">Putative ribonuclease H-like domain-containing protein</fullName>
    </submittedName>
</protein>
<evidence type="ECO:0000313" key="3">
    <source>
        <dbReference type="EMBL" id="GEU76546.1"/>
    </source>
</evidence>
<dbReference type="InterPro" id="IPR025724">
    <property type="entry name" value="GAG-pre-integrase_dom"/>
</dbReference>
<dbReference type="AlphaFoldDB" id="A0A6L2MRE1"/>
<dbReference type="GO" id="GO:0003676">
    <property type="term" value="F:nucleic acid binding"/>
    <property type="evidence" value="ECO:0007669"/>
    <property type="project" value="InterPro"/>
</dbReference>
<evidence type="ECO:0000256" key="1">
    <source>
        <dbReference type="SAM" id="MobiDB-lite"/>
    </source>
</evidence>
<dbReference type="InterPro" id="IPR012337">
    <property type="entry name" value="RNaseH-like_sf"/>
</dbReference>
<dbReference type="Gene3D" id="3.30.420.10">
    <property type="entry name" value="Ribonuclease H-like superfamily/Ribonuclease H"/>
    <property type="match status" value="1"/>
</dbReference>
<feature type="compositionally biased region" description="Polar residues" evidence="1">
    <location>
        <begin position="913"/>
        <end position="922"/>
    </location>
</feature>
<reference evidence="3" key="1">
    <citation type="journal article" date="2019" name="Sci. Rep.">
        <title>Draft genome of Tanacetum cinerariifolium, the natural source of mosquito coil.</title>
        <authorList>
            <person name="Yamashiro T."/>
            <person name="Shiraishi A."/>
            <person name="Satake H."/>
            <person name="Nakayama K."/>
        </authorList>
    </citation>
    <scope>NUCLEOTIDE SEQUENCE</scope>
</reference>
<gene>
    <name evidence="3" type="ORF">Tci_048524</name>
</gene>
<feature type="region of interest" description="Disordered" evidence="1">
    <location>
        <begin position="902"/>
        <end position="922"/>
    </location>
</feature>